<dbReference type="RefSeq" id="XP_011129277.1">
    <property type="nucleotide sequence ID" value="XM_011130975.1"/>
</dbReference>
<evidence type="ECO:0000313" key="2">
    <source>
        <dbReference type="EMBL" id="EZG78493.1"/>
    </source>
</evidence>
<sequence length="747" mass="81593">MTICGCKSSKAAKEAPSVAAPVIEETHVVAVVLQPEVGDALGQTIGVSQSGLDKRHSTVKRVFSLRSATPSDLESRNLSARESGDNIVLTSSPSGEQGTKSAEQITEPVQSPAPPVELVTQPIASGATASEQVPKAVDIDATLLKQDSPTVMDSTASMQGSPAPATSRSGSIDPKREAEPPPFPAENAEMPIQETPVVQIRQAETLKEDPLQSAAENLDSPDAKIGVMLRPDQASVPIALVSEVLPQPLASAQSLPSMRMNFLKKWFDVLQLCADDVKTWIKTEALLKAHILARLVRIDCERAQAVLEGSDKKFNEIGASTSCILPVDGNLPFLETVIPAEVLVEIGGGADILLDVKQNSSPAELERLLASAKSLVDFCQSSELRDLQERWNCFGDVISVFDLAQRVSFDLHPLSLMRQPTVDKWNAVIGEYGATITDDALRVQSAPASAPAVDVKKKGFRRSMSRSVKKMGQKIKYRRKHGETANGKPDEPWVADEKPQLSLAYKMHSDGNVSVKVRCKLPISFIKMVLVLDDVAAFKNWLPYCSEVNLLKKFGTASYLLSYIADMPWPIRKRETLAYCEGIDALDEIGQIIVLVKNPPLTAGKATVFELPLPEPLPKIPRIPKCAMAFFIHPLEKEVTGVELFAKLDPGMSMSILKGIIPWLVKNCVVDFMVKIAKMANDTDVEAVIHSDRNPEFYQMLKGRGLGYLSSLEPQPDNQPLTEKQRRALGFDDNDVLWHEKLPVLKL</sequence>
<name>A0A023BAQ4_GRENI</name>
<feature type="compositionally biased region" description="Polar residues" evidence="1">
    <location>
        <begin position="151"/>
        <end position="170"/>
    </location>
</feature>
<dbReference type="OrthoDB" id="360784at2759"/>
<dbReference type="Proteomes" id="UP000019763">
    <property type="component" value="Unassembled WGS sequence"/>
</dbReference>
<comment type="caution">
    <text evidence="2">The sequence shown here is derived from an EMBL/GenBank/DDBJ whole genome shotgun (WGS) entry which is preliminary data.</text>
</comment>
<feature type="compositionally biased region" description="Polar residues" evidence="1">
    <location>
        <begin position="88"/>
        <end position="109"/>
    </location>
</feature>
<dbReference type="AlphaFoldDB" id="A0A023BAQ4"/>
<evidence type="ECO:0008006" key="4">
    <source>
        <dbReference type="Google" id="ProtNLM"/>
    </source>
</evidence>
<dbReference type="VEuPathDB" id="CryptoDB:GNI_035490"/>
<dbReference type="EMBL" id="AFNH02000272">
    <property type="protein sequence ID" value="EZG78493.1"/>
    <property type="molecule type" value="Genomic_DNA"/>
</dbReference>
<reference evidence="2" key="1">
    <citation type="submission" date="2013-12" db="EMBL/GenBank/DDBJ databases">
        <authorList>
            <person name="Omoto C.K."/>
            <person name="Sibley D."/>
            <person name="Venepally P."/>
            <person name="Hadjithomas M."/>
            <person name="Karamycheva S."/>
            <person name="Brunk B."/>
            <person name="Roos D."/>
            <person name="Caler E."/>
            <person name="Lorenzi H."/>
        </authorList>
    </citation>
    <scope>NUCLEOTIDE SEQUENCE</scope>
</reference>
<feature type="region of interest" description="Disordered" evidence="1">
    <location>
        <begin position="70"/>
        <end position="114"/>
    </location>
</feature>
<feature type="compositionally biased region" description="Polar residues" evidence="1">
    <location>
        <begin position="70"/>
        <end position="80"/>
    </location>
</feature>
<gene>
    <name evidence="2" type="ORF">GNI_035490</name>
</gene>
<accession>A0A023BAQ4</accession>
<dbReference type="SUPFAM" id="SSF55961">
    <property type="entry name" value="Bet v1-like"/>
    <property type="match status" value="1"/>
</dbReference>
<dbReference type="eggNOG" id="ENOG502S6EW">
    <property type="taxonomic scope" value="Eukaryota"/>
</dbReference>
<protein>
    <recommendedName>
        <fullName evidence="4">START domain-containing protein</fullName>
    </recommendedName>
</protein>
<feature type="region of interest" description="Disordered" evidence="1">
    <location>
        <begin position="151"/>
        <end position="193"/>
    </location>
</feature>
<dbReference type="InterPro" id="IPR023393">
    <property type="entry name" value="START-like_dom_sf"/>
</dbReference>
<organism evidence="2 3">
    <name type="scientific">Gregarina niphandrodes</name>
    <name type="common">Septate eugregarine</name>
    <dbReference type="NCBI Taxonomy" id="110365"/>
    <lineage>
        <taxon>Eukaryota</taxon>
        <taxon>Sar</taxon>
        <taxon>Alveolata</taxon>
        <taxon>Apicomplexa</taxon>
        <taxon>Conoidasida</taxon>
        <taxon>Gregarinasina</taxon>
        <taxon>Eugregarinorida</taxon>
        <taxon>Gregarinidae</taxon>
        <taxon>Gregarina</taxon>
    </lineage>
</organism>
<keyword evidence="3" id="KW-1185">Reference proteome</keyword>
<dbReference type="GeneID" id="22911397"/>
<dbReference type="Gene3D" id="3.30.530.20">
    <property type="match status" value="1"/>
</dbReference>
<evidence type="ECO:0000313" key="3">
    <source>
        <dbReference type="Proteomes" id="UP000019763"/>
    </source>
</evidence>
<evidence type="ECO:0000256" key="1">
    <source>
        <dbReference type="SAM" id="MobiDB-lite"/>
    </source>
</evidence>
<proteinExistence type="predicted"/>